<dbReference type="Proteomes" id="UP000806378">
    <property type="component" value="Unassembled WGS sequence"/>
</dbReference>
<dbReference type="Pfam" id="PF08630">
    <property type="entry name" value="Dfp1_Him1_M"/>
    <property type="match status" value="1"/>
</dbReference>
<dbReference type="Pfam" id="PF07535">
    <property type="entry name" value="zf-DBF"/>
    <property type="match status" value="1"/>
</dbReference>
<gene>
    <name evidence="7" type="ORF">BT93_L5220</name>
</gene>
<dbReference type="EMBL" id="MU095369">
    <property type="protein sequence ID" value="KAF7846121.1"/>
    <property type="molecule type" value="Genomic_DNA"/>
</dbReference>
<feature type="region of interest" description="Disordered" evidence="5">
    <location>
        <begin position="148"/>
        <end position="188"/>
    </location>
</feature>
<dbReference type="InterPro" id="IPR036420">
    <property type="entry name" value="BRCT_dom_sf"/>
</dbReference>
<dbReference type="FunFam" id="6.10.250.3410:FF:000001">
    <property type="entry name" value="Protein DBF4 homolog A"/>
    <property type="match status" value="1"/>
</dbReference>
<dbReference type="GO" id="GO:0008270">
    <property type="term" value="F:zinc ion binding"/>
    <property type="evidence" value="ECO:0007669"/>
    <property type="project" value="UniProtKB-KW"/>
</dbReference>
<dbReference type="PROSITE" id="PS51265">
    <property type="entry name" value="ZF_DBF4"/>
    <property type="match status" value="1"/>
</dbReference>
<comment type="caution">
    <text evidence="7">The sequence shown here is derived from an EMBL/GenBank/DDBJ whole genome shotgun (WGS) entry which is preliminary data.</text>
</comment>
<evidence type="ECO:0000256" key="4">
    <source>
        <dbReference type="PROSITE-ProRule" id="PRU00600"/>
    </source>
</evidence>
<feature type="compositionally biased region" description="Basic and acidic residues" evidence="5">
    <location>
        <begin position="365"/>
        <end position="377"/>
    </location>
</feature>
<accession>A0A8T0CF74</accession>
<protein>
    <recommendedName>
        <fullName evidence="6">DBF4-type domain-containing protein</fullName>
    </recommendedName>
</protein>
<dbReference type="GO" id="GO:1901987">
    <property type="term" value="P:regulation of cell cycle phase transition"/>
    <property type="evidence" value="ECO:0007669"/>
    <property type="project" value="TreeGrafter"/>
</dbReference>
<evidence type="ECO:0000259" key="6">
    <source>
        <dbReference type="PROSITE" id="PS51265"/>
    </source>
</evidence>
<dbReference type="InterPro" id="IPR051590">
    <property type="entry name" value="Replication_Regulatory_Kinase"/>
</dbReference>
<dbReference type="GO" id="GO:0003676">
    <property type="term" value="F:nucleic acid binding"/>
    <property type="evidence" value="ECO:0007669"/>
    <property type="project" value="InterPro"/>
</dbReference>
<dbReference type="InterPro" id="IPR038545">
    <property type="entry name" value="Znf_DBF_sf"/>
</dbReference>
<sequence length="415" mass="46899">MLDRYARVANIAISRRENGNDVVSRGLQMKMKIWAAEKLQRMLTPLLDGESIDASIQREHKPGAKNLQQLLRKEERAIAIDKEQVVMSKEMVHFRGPFIYVHDMDEKTRPIILREYPRVAKRTDGEWPQFRSAAMGKCPFVEDPQAKQELRAEKTQQRAQSRQQQHEEAQLNTRTQAQMQPPRRASPRKVLREVHNHNPQIAAPQQSQSTASHFDRQSSFPPMPQQPSTEFVKPSQLTLAREPAASGIQRSAMTSAIQSTMISSAAATGIKASTSKEVNDLKRKVLERSHTGSMSIPGSIPSSHRMQDLAGALRNARAPAPERAAKSKAQAILGGIAEDEDPYAEDRIAARSTRQVATKSKKPTKREPKPGYCENCRDKYDDFEEHITSRKHRKFATTSSNWTELDALLDRLQEN</sequence>
<feature type="region of interest" description="Disordered" evidence="5">
    <location>
        <begin position="343"/>
        <end position="377"/>
    </location>
</feature>
<evidence type="ECO:0000256" key="1">
    <source>
        <dbReference type="ARBA" id="ARBA00022723"/>
    </source>
</evidence>
<evidence type="ECO:0000256" key="5">
    <source>
        <dbReference type="SAM" id="MobiDB-lite"/>
    </source>
</evidence>
<dbReference type="Gene3D" id="3.40.50.10190">
    <property type="entry name" value="BRCT domain"/>
    <property type="match status" value="1"/>
</dbReference>
<dbReference type="OrthoDB" id="21380at2759"/>
<dbReference type="GO" id="GO:0010571">
    <property type="term" value="P:positive regulation of nuclear cell cycle DNA replication"/>
    <property type="evidence" value="ECO:0007669"/>
    <property type="project" value="TreeGrafter"/>
</dbReference>
<organism evidence="7 8">
    <name type="scientific">Corymbia citriodora subsp. variegata</name>
    <dbReference type="NCBI Taxonomy" id="360336"/>
    <lineage>
        <taxon>Eukaryota</taxon>
        <taxon>Viridiplantae</taxon>
        <taxon>Streptophyta</taxon>
        <taxon>Embryophyta</taxon>
        <taxon>Tracheophyta</taxon>
        <taxon>Spermatophyta</taxon>
        <taxon>Magnoliopsida</taxon>
        <taxon>eudicotyledons</taxon>
        <taxon>Gunneridae</taxon>
        <taxon>Pentapetalae</taxon>
        <taxon>rosids</taxon>
        <taxon>malvids</taxon>
        <taxon>Myrtales</taxon>
        <taxon>Myrtaceae</taxon>
        <taxon>Myrtoideae</taxon>
        <taxon>Eucalypteae</taxon>
        <taxon>Corymbia</taxon>
    </lineage>
</organism>
<evidence type="ECO:0000313" key="7">
    <source>
        <dbReference type="EMBL" id="KAF7846121.1"/>
    </source>
</evidence>
<keyword evidence="2 4" id="KW-0863">Zinc-finger</keyword>
<feature type="region of interest" description="Disordered" evidence="5">
    <location>
        <begin position="200"/>
        <end position="234"/>
    </location>
</feature>
<reference evidence="7" key="1">
    <citation type="submission" date="2020-05" db="EMBL/GenBank/DDBJ databases">
        <title>WGS assembly of Corymbia citriodora subspecies variegata.</title>
        <authorList>
            <person name="Barry K."/>
            <person name="Hundley H."/>
            <person name="Shu S."/>
            <person name="Jenkins J."/>
            <person name="Grimwood J."/>
            <person name="Baten A."/>
        </authorList>
    </citation>
    <scope>NUCLEOTIDE SEQUENCE</scope>
    <source>
        <strain evidence="7">CV2-018</strain>
    </source>
</reference>
<keyword evidence="1" id="KW-0479">Metal-binding</keyword>
<dbReference type="InterPro" id="IPR013939">
    <property type="entry name" value="Regulatory_Dfp1/Him1"/>
</dbReference>
<evidence type="ECO:0000256" key="3">
    <source>
        <dbReference type="ARBA" id="ARBA00022833"/>
    </source>
</evidence>
<feature type="compositionally biased region" description="Polar residues" evidence="5">
    <location>
        <begin position="200"/>
        <end position="212"/>
    </location>
</feature>
<dbReference type="AlphaFoldDB" id="A0A8T0CF74"/>
<dbReference type="GO" id="GO:0043539">
    <property type="term" value="F:protein serine/threonine kinase activator activity"/>
    <property type="evidence" value="ECO:0007669"/>
    <property type="project" value="TreeGrafter"/>
</dbReference>
<dbReference type="SMART" id="SM00586">
    <property type="entry name" value="ZnF_DBF"/>
    <property type="match status" value="1"/>
</dbReference>
<dbReference type="GO" id="GO:0031431">
    <property type="term" value="C:Dbf4-dependent protein kinase complex"/>
    <property type="evidence" value="ECO:0007669"/>
    <property type="project" value="TreeGrafter"/>
</dbReference>
<dbReference type="PANTHER" id="PTHR15375">
    <property type="entry name" value="ACTIVATOR OF S-PHASE KINASE-RELATED"/>
    <property type="match status" value="1"/>
</dbReference>
<keyword evidence="3" id="KW-0862">Zinc</keyword>
<name>A0A8T0CF74_CORYI</name>
<evidence type="ECO:0000313" key="8">
    <source>
        <dbReference type="Proteomes" id="UP000806378"/>
    </source>
</evidence>
<dbReference type="InterPro" id="IPR006572">
    <property type="entry name" value="Znf_DBF"/>
</dbReference>
<dbReference type="InterPro" id="IPR055116">
    <property type="entry name" value="DBF4_BRCT"/>
</dbReference>
<keyword evidence="8" id="KW-1185">Reference proteome</keyword>
<dbReference type="PANTHER" id="PTHR15375:SF26">
    <property type="entry name" value="PROTEIN CHIFFON"/>
    <property type="match status" value="1"/>
</dbReference>
<dbReference type="Pfam" id="PF22437">
    <property type="entry name" value="DBF4_BRCT"/>
    <property type="match status" value="1"/>
</dbReference>
<dbReference type="Gene3D" id="6.10.250.3410">
    <property type="entry name" value="DBF zinc finger"/>
    <property type="match status" value="1"/>
</dbReference>
<evidence type="ECO:0000256" key="2">
    <source>
        <dbReference type="ARBA" id="ARBA00022771"/>
    </source>
</evidence>
<dbReference type="Gramene" id="rna-gnl|WGS:JABURB|Cocit.L5220.1">
    <property type="protein sequence ID" value="cds-KAF7846121.1"/>
    <property type="gene ID" value="gene-BT93_L5220"/>
</dbReference>
<feature type="domain" description="DBF4-type" evidence="6">
    <location>
        <begin position="366"/>
        <end position="415"/>
    </location>
</feature>
<proteinExistence type="predicted"/>